<evidence type="ECO:0000256" key="4">
    <source>
        <dbReference type="SAM" id="MobiDB-lite"/>
    </source>
</evidence>
<dbReference type="AlphaFoldDB" id="A0A372MAY8"/>
<feature type="signal peptide" evidence="5">
    <location>
        <begin position="1"/>
        <end position="24"/>
    </location>
</feature>
<dbReference type="SUPFAM" id="SSF53474">
    <property type="entry name" value="alpha/beta-Hydrolases"/>
    <property type="match status" value="1"/>
</dbReference>
<feature type="compositionally biased region" description="Polar residues" evidence="4">
    <location>
        <begin position="341"/>
        <end position="352"/>
    </location>
</feature>
<gene>
    <name evidence="8" type="ORF">DY218_05820</name>
</gene>
<dbReference type="InterPro" id="IPR000073">
    <property type="entry name" value="AB_hydrolase_1"/>
</dbReference>
<comment type="similarity">
    <text evidence="1">Belongs to the peptidase S33 family.</text>
</comment>
<dbReference type="PANTHER" id="PTHR43248:SF29">
    <property type="entry name" value="TRIPEPTIDYL AMINOPEPTIDASE"/>
    <property type="match status" value="1"/>
</dbReference>
<dbReference type="Gene3D" id="3.40.50.1820">
    <property type="entry name" value="alpha/beta hydrolase"/>
    <property type="match status" value="1"/>
</dbReference>
<dbReference type="InterPro" id="IPR051601">
    <property type="entry name" value="Serine_prot/Carboxylest_S33"/>
</dbReference>
<evidence type="ECO:0000256" key="3">
    <source>
        <dbReference type="ARBA" id="ARBA00022801"/>
    </source>
</evidence>
<dbReference type="GO" id="GO:0016787">
    <property type="term" value="F:hydrolase activity"/>
    <property type="evidence" value="ECO:0007669"/>
    <property type="project" value="UniProtKB-KW"/>
</dbReference>
<dbReference type="InterPro" id="IPR013595">
    <property type="entry name" value="Pept_S33_TAP-like_C"/>
</dbReference>
<feature type="chain" id="PRO_5016706382" evidence="5">
    <location>
        <begin position="25"/>
        <end position="519"/>
    </location>
</feature>
<comment type="caution">
    <text evidence="8">The sequence shown here is derived from an EMBL/GenBank/DDBJ whole genome shotgun (WGS) entry which is preliminary data.</text>
</comment>
<organism evidence="8 9">
    <name type="scientific">Streptomyces triticagri</name>
    <dbReference type="NCBI Taxonomy" id="2293568"/>
    <lineage>
        <taxon>Bacteria</taxon>
        <taxon>Bacillati</taxon>
        <taxon>Actinomycetota</taxon>
        <taxon>Actinomycetes</taxon>
        <taxon>Kitasatosporales</taxon>
        <taxon>Streptomycetaceae</taxon>
        <taxon>Streptomyces</taxon>
    </lineage>
</organism>
<name>A0A372MAY8_9ACTN</name>
<dbReference type="InterPro" id="IPR029058">
    <property type="entry name" value="AB_hydrolase_fold"/>
</dbReference>
<evidence type="ECO:0000256" key="5">
    <source>
        <dbReference type="SAM" id="SignalP"/>
    </source>
</evidence>
<evidence type="ECO:0000259" key="7">
    <source>
        <dbReference type="Pfam" id="PF08386"/>
    </source>
</evidence>
<sequence>MRVRGAIAGAAALGLLAAGAPALAAAEDDPDLARFYQQKIEWGACDLSDAPKDMRCGTVTVPLDYSAPDKGTVKLAVGRIPASTKPKGSVLVNFGGPGGPGVSGIADLAKPLGDLTDEYDVVGFDPRGVGQSSPVTCGDGEGLPEPTDDGVRAEIEYLRAAYEQCKKLSGPVLEHMGTVNVSRDMDVMRAALGDKKLTYLGFSYGTRLGAVYAAQFPKKVGRMALDGVDTLVEPLVEQGLISAEGQQTALDDFITWCTANAGCVLGDDARTARETMDKLVDGLNNKPLETADGLQFSGDDLVNSIGAALYQRAMWPYLSQALGALGSEGDPTPLLRLTGSVPAQQDQDSGQGQRVPAQSPKLAADKIPSDNETTALVTVNCADDPDRPTAAQLEAEETSGKLLKEYTEASAVFGPSRLQSVISCAGMPKGTDYIRKIHDVDTPKIVLVGTRGDPATPYRWTEETAGRLGDAAVVIDNRGEGHTGYMSSKCVHQKVNDYLMYGNVPRTGASCGADEGSDS</sequence>
<evidence type="ECO:0000259" key="6">
    <source>
        <dbReference type="Pfam" id="PF00561"/>
    </source>
</evidence>
<keyword evidence="2 5" id="KW-0732">Signal</keyword>
<evidence type="ECO:0000256" key="2">
    <source>
        <dbReference type="ARBA" id="ARBA00022729"/>
    </source>
</evidence>
<reference evidence="8 9" key="1">
    <citation type="submission" date="2018-08" db="EMBL/GenBank/DDBJ databases">
        <title>Isolation, diversity and antifungal activity of Actinobacteria from wheat.</title>
        <authorList>
            <person name="Han C."/>
        </authorList>
    </citation>
    <scope>NUCLEOTIDE SEQUENCE [LARGE SCALE GENOMIC DNA]</scope>
    <source>
        <strain evidence="8 9">NEAU-YY421</strain>
    </source>
</reference>
<accession>A0A372MAY8</accession>
<dbReference type="Pfam" id="PF08386">
    <property type="entry name" value="Abhydrolase_4"/>
    <property type="match status" value="1"/>
</dbReference>
<protein>
    <submittedName>
        <fullName evidence="8">Alpha/beta hydrolase</fullName>
    </submittedName>
</protein>
<keyword evidence="3 8" id="KW-0378">Hydrolase</keyword>
<feature type="region of interest" description="Disordered" evidence="4">
    <location>
        <begin position="333"/>
        <end position="369"/>
    </location>
</feature>
<dbReference type="Pfam" id="PF00561">
    <property type="entry name" value="Abhydrolase_1"/>
    <property type="match status" value="1"/>
</dbReference>
<dbReference type="OrthoDB" id="4498590at2"/>
<dbReference type="EMBL" id="QUAK01000025">
    <property type="protein sequence ID" value="RFU87770.1"/>
    <property type="molecule type" value="Genomic_DNA"/>
</dbReference>
<evidence type="ECO:0000313" key="9">
    <source>
        <dbReference type="Proteomes" id="UP000263094"/>
    </source>
</evidence>
<keyword evidence="9" id="KW-1185">Reference proteome</keyword>
<proteinExistence type="inferred from homology"/>
<evidence type="ECO:0000313" key="8">
    <source>
        <dbReference type="EMBL" id="RFU87770.1"/>
    </source>
</evidence>
<dbReference type="RefSeq" id="WP_128554816.1">
    <property type="nucleotide sequence ID" value="NZ_QUAK01000025.1"/>
</dbReference>
<evidence type="ECO:0000256" key="1">
    <source>
        <dbReference type="ARBA" id="ARBA00010088"/>
    </source>
</evidence>
<dbReference type="Proteomes" id="UP000263094">
    <property type="component" value="Unassembled WGS sequence"/>
</dbReference>
<feature type="domain" description="AB hydrolase-1" evidence="6">
    <location>
        <begin position="97"/>
        <end position="283"/>
    </location>
</feature>
<feature type="domain" description="Peptidase S33 tripeptidyl aminopeptidase-like C-terminal" evidence="7">
    <location>
        <begin position="411"/>
        <end position="511"/>
    </location>
</feature>
<dbReference type="PANTHER" id="PTHR43248">
    <property type="entry name" value="2-SUCCINYL-6-HYDROXY-2,4-CYCLOHEXADIENE-1-CARBOXYLATE SYNTHASE"/>
    <property type="match status" value="1"/>
</dbReference>